<dbReference type="Pfam" id="PF00392">
    <property type="entry name" value="GntR"/>
    <property type="match status" value="1"/>
</dbReference>
<sequence length="249" mass="28345">MNWMAELAVDEHSATPLYRQLAAQLIEAIDSRRVRHGEALPSERRLASHCRISRITARRALDEVIELGLAERNRGAGTFVMPRVKTPLNRLTGFSQALEARGLVPRSRWLTRDIRVPDGDTLMRLGLHRQEPVAYLKRQRLADECIVAVEESWLPRTLLPRPEAVEQSLYRYLEAHGHCIERALQHVSAVNADAALAELAGVEEGRALLRITRLGYLDDERPAELTISWCRPDHYDVVVELQRSPRETT</sequence>
<proteinExistence type="predicted"/>
<dbReference type="PANTHER" id="PTHR44846">
    <property type="entry name" value="MANNOSYL-D-GLYCERATE TRANSPORT/METABOLISM SYSTEM REPRESSOR MNGR-RELATED"/>
    <property type="match status" value="1"/>
</dbReference>
<dbReference type="AlphaFoldDB" id="A0A420WUD9"/>
<dbReference type="PRINTS" id="PR00035">
    <property type="entry name" value="HTHGNTR"/>
</dbReference>
<keyword evidence="6" id="KW-1185">Reference proteome</keyword>
<dbReference type="EMBL" id="RBIN01000007">
    <property type="protein sequence ID" value="RKQ97069.1"/>
    <property type="molecule type" value="Genomic_DNA"/>
</dbReference>
<accession>A0A420WUD9</accession>
<feature type="domain" description="HTH gntR-type" evidence="4">
    <location>
        <begin position="15"/>
        <end position="83"/>
    </location>
</feature>
<dbReference type="InterPro" id="IPR028978">
    <property type="entry name" value="Chorismate_lyase_/UTRA_dom_sf"/>
</dbReference>
<comment type="caution">
    <text evidence="5">The sequence shown here is derived from an EMBL/GenBank/DDBJ whole genome shotgun (WGS) entry which is preliminary data.</text>
</comment>
<evidence type="ECO:0000313" key="6">
    <source>
        <dbReference type="Proteomes" id="UP000281975"/>
    </source>
</evidence>
<evidence type="ECO:0000259" key="4">
    <source>
        <dbReference type="PROSITE" id="PS50949"/>
    </source>
</evidence>
<dbReference type="OrthoDB" id="6626198at2"/>
<gene>
    <name evidence="5" type="ORF">C7446_2486</name>
</gene>
<dbReference type="InterPro" id="IPR050679">
    <property type="entry name" value="Bact_HTH_transcr_reg"/>
</dbReference>
<protein>
    <submittedName>
        <fullName evidence="5">GntR family transcriptional regulator</fullName>
    </submittedName>
</protein>
<keyword evidence="1" id="KW-0805">Transcription regulation</keyword>
<dbReference type="GO" id="GO:0045892">
    <property type="term" value="P:negative regulation of DNA-templated transcription"/>
    <property type="evidence" value="ECO:0007669"/>
    <property type="project" value="TreeGrafter"/>
</dbReference>
<dbReference type="PROSITE" id="PS50949">
    <property type="entry name" value="HTH_GNTR"/>
    <property type="match status" value="1"/>
</dbReference>
<dbReference type="SUPFAM" id="SSF46785">
    <property type="entry name" value="Winged helix' DNA-binding domain"/>
    <property type="match status" value="1"/>
</dbReference>
<dbReference type="InterPro" id="IPR036390">
    <property type="entry name" value="WH_DNA-bd_sf"/>
</dbReference>
<dbReference type="PANTHER" id="PTHR44846:SF1">
    <property type="entry name" value="MANNOSYL-D-GLYCERATE TRANSPORT_METABOLISM SYSTEM REPRESSOR MNGR-RELATED"/>
    <property type="match status" value="1"/>
</dbReference>
<dbReference type="Gene3D" id="1.10.10.10">
    <property type="entry name" value="Winged helix-like DNA-binding domain superfamily/Winged helix DNA-binding domain"/>
    <property type="match status" value="1"/>
</dbReference>
<organism evidence="5 6">
    <name type="scientific">Kushneria sinocarnis</name>
    <dbReference type="NCBI Taxonomy" id="595502"/>
    <lineage>
        <taxon>Bacteria</taxon>
        <taxon>Pseudomonadati</taxon>
        <taxon>Pseudomonadota</taxon>
        <taxon>Gammaproteobacteria</taxon>
        <taxon>Oceanospirillales</taxon>
        <taxon>Halomonadaceae</taxon>
        <taxon>Kushneria</taxon>
    </lineage>
</organism>
<dbReference type="SMART" id="SM00866">
    <property type="entry name" value="UTRA"/>
    <property type="match status" value="1"/>
</dbReference>
<evidence type="ECO:0000256" key="3">
    <source>
        <dbReference type="ARBA" id="ARBA00023163"/>
    </source>
</evidence>
<keyword evidence="2" id="KW-0238">DNA-binding</keyword>
<dbReference type="GO" id="GO:0003700">
    <property type="term" value="F:DNA-binding transcription factor activity"/>
    <property type="evidence" value="ECO:0007669"/>
    <property type="project" value="InterPro"/>
</dbReference>
<dbReference type="SMART" id="SM00345">
    <property type="entry name" value="HTH_GNTR"/>
    <property type="match status" value="1"/>
</dbReference>
<dbReference type="Pfam" id="PF07702">
    <property type="entry name" value="UTRA"/>
    <property type="match status" value="1"/>
</dbReference>
<reference evidence="5 6" key="1">
    <citation type="submission" date="2018-10" db="EMBL/GenBank/DDBJ databases">
        <title>Genomic Encyclopedia of Type Strains, Phase IV (KMG-IV): sequencing the most valuable type-strain genomes for metagenomic binning, comparative biology and taxonomic classification.</title>
        <authorList>
            <person name="Goeker M."/>
        </authorList>
    </citation>
    <scope>NUCLEOTIDE SEQUENCE [LARGE SCALE GENOMIC DNA]</scope>
    <source>
        <strain evidence="5 6">DSM 23229</strain>
    </source>
</reference>
<dbReference type="GO" id="GO:0003677">
    <property type="term" value="F:DNA binding"/>
    <property type="evidence" value="ECO:0007669"/>
    <property type="project" value="UniProtKB-KW"/>
</dbReference>
<evidence type="ECO:0000256" key="1">
    <source>
        <dbReference type="ARBA" id="ARBA00023015"/>
    </source>
</evidence>
<name>A0A420WUD9_9GAMM</name>
<evidence type="ECO:0000256" key="2">
    <source>
        <dbReference type="ARBA" id="ARBA00023125"/>
    </source>
</evidence>
<dbReference type="SUPFAM" id="SSF64288">
    <property type="entry name" value="Chorismate lyase-like"/>
    <property type="match status" value="1"/>
</dbReference>
<dbReference type="CDD" id="cd07377">
    <property type="entry name" value="WHTH_GntR"/>
    <property type="match status" value="1"/>
</dbReference>
<dbReference type="InterPro" id="IPR011663">
    <property type="entry name" value="UTRA"/>
</dbReference>
<dbReference type="RefSeq" id="WP_121173412.1">
    <property type="nucleotide sequence ID" value="NZ_RBIN01000007.1"/>
</dbReference>
<evidence type="ECO:0000313" key="5">
    <source>
        <dbReference type="EMBL" id="RKQ97069.1"/>
    </source>
</evidence>
<dbReference type="InterPro" id="IPR000524">
    <property type="entry name" value="Tscrpt_reg_HTH_GntR"/>
</dbReference>
<dbReference type="Proteomes" id="UP000281975">
    <property type="component" value="Unassembled WGS sequence"/>
</dbReference>
<dbReference type="InterPro" id="IPR036388">
    <property type="entry name" value="WH-like_DNA-bd_sf"/>
</dbReference>
<dbReference type="Gene3D" id="3.40.1410.10">
    <property type="entry name" value="Chorismate lyase-like"/>
    <property type="match status" value="1"/>
</dbReference>
<keyword evidence="3" id="KW-0804">Transcription</keyword>